<evidence type="ECO:0000259" key="1">
    <source>
        <dbReference type="SMART" id="SM01321"/>
    </source>
</evidence>
<dbReference type="OrthoDB" id="9788881at2"/>
<evidence type="ECO:0000313" key="2">
    <source>
        <dbReference type="EMBL" id="EEG77365.1"/>
    </source>
</evidence>
<dbReference type="AlphaFoldDB" id="C0GH63"/>
<sequence length="313" mass="37043">MAKYQIYDRRMGSVMARRRRIHYPGAIYHIITRGNNKNKIFSDEQDYKKQLLIYKDHLAPFEIDVLSYALLPNHTHLLAQVGNYELGYFMKMVQQRYTQYYNKKTNSVGHVYQGRYTAFLVKDLFYLKQLIAYINLNAKKANLEQVLGQYRWTSHYEIVNNKPFILNKAKLLRHFDNDYSKAMSEYLALLSADSNFDPEIDDYYEKDESGIAIPKNKEVVVRSLDDLAMWVAWHFNIEPRFITFSSKARNIVMARRVLIFLARYYFSIPGKEVAEFLSMTEQYVAVTTQKAWMNKDTETKKIAEAIWCEMLND</sequence>
<dbReference type="Proteomes" id="UP000006443">
    <property type="component" value="Unassembled WGS sequence"/>
</dbReference>
<dbReference type="InterPro" id="IPR036515">
    <property type="entry name" value="Transposase_17_sf"/>
</dbReference>
<dbReference type="GO" id="GO:0043565">
    <property type="term" value="F:sequence-specific DNA binding"/>
    <property type="evidence" value="ECO:0007669"/>
    <property type="project" value="InterPro"/>
</dbReference>
<dbReference type="Gene3D" id="3.30.70.1290">
    <property type="entry name" value="Transposase IS200-like"/>
    <property type="match status" value="1"/>
</dbReference>
<dbReference type="eggNOG" id="COG1943">
    <property type="taxonomic scope" value="Bacteria"/>
</dbReference>
<dbReference type="SUPFAM" id="SSF48295">
    <property type="entry name" value="TrpR-like"/>
    <property type="match status" value="1"/>
</dbReference>
<keyword evidence="3" id="KW-1185">Reference proteome</keyword>
<comment type="caution">
    <text evidence="2">The sequence shown here is derived from an EMBL/GenBank/DDBJ whole genome shotgun (WGS) entry which is preliminary data.</text>
</comment>
<accession>C0GH63</accession>
<proteinExistence type="predicted"/>
<evidence type="ECO:0000313" key="3">
    <source>
        <dbReference type="Proteomes" id="UP000006443"/>
    </source>
</evidence>
<dbReference type="STRING" id="555088.DealDRAFT_1822"/>
<dbReference type="PANTHER" id="PTHR34322">
    <property type="entry name" value="TRANSPOSASE, Y1_TNP DOMAIN-CONTAINING"/>
    <property type="match status" value="1"/>
</dbReference>
<reference evidence="2 3" key="1">
    <citation type="submission" date="2009-02" db="EMBL/GenBank/DDBJ databases">
        <title>Sequencing of the draft genome and assembly of Dethiobacter alkaliphilus AHT 1.</title>
        <authorList>
            <consortium name="US DOE Joint Genome Institute (JGI-PGF)"/>
            <person name="Lucas S."/>
            <person name="Copeland A."/>
            <person name="Lapidus A."/>
            <person name="Glavina del Rio T."/>
            <person name="Dalin E."/>
            <person name="Tice H."/>
            <person name="Bruce D."/>
            <person name="Goodwin L."/>
            <person name="Pitluck S."/>
            <person name="Larimer F."/>
            <person name="Land M.L."/>
            <person name="Hauser L."/>
            <person name="Muyzer G."/>
        </authorList>
    </citation>
    <scope>NUCLEOTIDE SEQUENCE [LARGE SCALE GENOMIC DNA]</scope>
    <source>
        <strain evidence="2 3">AHT 1</strain>
    </source>
</reference>
<dbReference type="SUPFAM" id="SSF143422">
    <property type="entry name" value="Transposase IS200-like"/>
    <property type="match status" value="1"/>
</dbReference>
<name>C0GH63_DETAL</name>
<dbReference type="Gene3D" id="1.10.1750.10">
    <property type="match status" value="1"/>
</dbReference>
<organism evidence="2 3">
    <name type="scientific">Dethiobacter alkaliphilus AHT 1</name>
    <dbReference type="NCBI Taxonomy" id="555088"/>
    <lineage>
        <taxon>Bacteria</taxon>
        <taxon>Bacillati</taxon>
        <taxon>Bacillota</taxon>
        <taxon>Dethiobacteria</taxon>
        <taxon>Dethiobacterales</taxon>
        <taxon>Dethiobacteraceae</taxon>
        <taxon>Dethiobacter</taxon>
    </lineage>
</organism>
<protein>
    <recommendedName>
        <fullName evidence="1">Transposase IS200-like domain-containing protein</fullName>
    </recommendedName>
</protein>
<gene>
    <name evidence="2" type="ORF">DealDRAFT_1822</name>
</gene>
<dbReference type="PANTHER" id="PTHR34322:SF2">
    <property type="entry name" value="TRANSPOSASE IS200-LIKE DOMAIN-CONTAINING PROTEIN"/>
    <property type="match status" value="1"/>
</dbReference>
<dbReference type="Pfam" id="PF01797">
    <property type="entry name" value="Y1_Tnp"/>
    <property type="match status" value="1"/>
</dbReference>
<dbReference type="InterPro" id="IPR010921">
    <property type="entry name" value="Trp_repressor/repl_initiator"/>
</dbReference>
<feature type="domain" description="Transposase IS200-like" evidence="1">
    <location>
        <begin position="23"/>
        <end position="137"/>
    </location>
</feature>
<dbReference type="SMART" id="SM01321">
    <property type="entry name" value="Y1_Tnp"/>
    <property type="match status" value="1"/>
</dbReference>
<dbReference type="InterPro" id="IPR002686">
    <property type="entry name" value="Transposase_17"/>
</dbReference>
<dbReference type="GO" id="GO:0004803">
    <property type="term" value="F:transposase activity"/>
    <property type="evidence" value="ECO:0007669"/>
    <property type="project" value="InterPro"/>
</dbReference>
<dbReference type="EMBL" id="ACJM01000008">
    <property type="protein sequence ID" value="EEG77365.1"/>
    <property type="molecule type" value="Genomic_DNA"/>
</dbReference>
<dbReference type="GO" id="GO:0006313">
    <property type="term" value="P:DNA transposition"/>
    <property type="evidence" value="ECO:0007669"/>
    <property type="project" value="InterPro"/>
</dbReference>